<name>A0ABX9I7F8_9LACO</name>
<gene>
    <name evidence="4" type="ORF">DWV05_00705</name>
</gene>
<dbReference type="Pfam" id="PF01183">
    <property type="entry name" value="Glyco_hydro_25"/>
    <property type="match status" value="1"/>
</dbReference>
<dbReference type="PANTHER" id="PTHR34135:SF2">
    <property type="entry name" value="LYSOZYME"/>
    <property type="match status" value="1"/>
</dbReference>
<reference evidence="4 5" key="1">
    <citation type="submission" date="2018-07" db="EMBL/GenBank/DDBJ databases">
        <title>Genome-based reclassification of Weissella jogaejeotgali as Weissella thailandensis.</title>
        <authorList>
            <person name="Chun J."/>
            <person name="Kim B.-Y."/>
            <person name="Kwak M.-J."/>
        </authorList>
    </citation>
    <scope>NUCLEOTIDE SEQUENCE [LARGE SCALE GENOMIC DNA]</scope>
    <source>
        <strain evidence="4 5">KCTC 3751</strain>
    </source>
</reference>
<protein>
    <submittedName>
        <fullName evidence="4">Lysozyme</fullName>
    </submittedName>
</protein>
<evidence type="ECO:0000313" key="4">
    <source>
        <dbReference type="EMBL" id="RDS60457.1"/>
    </source>
</evidence>
<dbReference type="EMBL" id="QRAY01000001">
    <property type="protein sequence ID" value="RDS60457.1"/>
    <property type="molecule type" value="Genomic_DNA"/>
</dbReference>
<keyword evidence="5" id="KW-1185">Reference proteome</keyword>
<evidence type="ECO:0000313" key="5">
    <source>
        <dbReference type="Proteomes" id="UP000254492"/>
    </source>
</evidence>
<organism evidence="4 5">
    <name type="scientific">Weissella thailandensis</name>
    <dbReference type="NCBI Taxonomy" id="89061"/>
    <lineage>
        <taxon>Bacteria</taxon>
        <taxon>Bacillati</taxon>
        <taxon>Bacillota</taxon>
        <taxon>Bacilli</taxon>
        <taxon>Lactobacillales</taxon>
        <taxon>Lactobacillaceae</taxon>
        <taxon>Weissella</taxon>
    </lineage>
</organism>
<dbReference type="InterPro" id="IPR018077">
    <property type="entry name" value="Glyco_hydro_fam25_subgr"/>
</dbReference>
<dbReference type="SMART" id="SM00641">
    <property type="entry name" value="Glyco_25"/>
    <property type="match status" value="1"/>
</dbReference>
<evidence type="ECO:0000256" key="1">
    <source>
        <dbReference type="ARBA" id="ARBA00010646"/>
    </source>
</evidence>
<keyword evidence="3" id="KW-0326">Glycosidase</keyword>
<comment type="caution">
    <text evidence="4">The sequence shown here is derived from an EMBL/GenBank/DDBJ whole genome shotgun (WGS) entry which is preliminary data.</text>
</comment>
<evidence type="ECO:0000256" key="2">
    <source>
        <dbReference type="ARBA" id="ARBA00022801"/>
    </source>
</evidence>
<dbReference type="SUPFAM" id="SSF51445">
    <property type="entry name" value="(Trans)glycosidases"/>
    <property type="match status" value="1"/>
</dbReference>
<dbReference type="PANTHER" id="PTHR34135">
    <property type="entry name" value="LYSOZYME"/>
    <property type="match status" value="1"/>
</dbReference>
<evidence type="ECO:0000256" key="3">
    <source>
        <dbReference type="ARBA" id="ARBA00023295"/>
    </source>
</evidence>
<dbReference type="InterPro" id="IPR002053">
    <property type="entry name" value="Glyco_hydro_25"/>
</dbReference>
<sequence length="277" mass="31056">MEHRRGGRMTLNGIDVSGWQPDIDLSKVSADFVIVKMTQGVDYLSPVRTSQYISAKKTKKLLGVYHYADGSGAEAEAKYFLNNVKDYVGEAVLTLDWEGEVVTKGVSYAKTWLDYVYKQTKVKPLIYMSKSVTNAYNWSIVSKDYGLWCAQYASEESTGYQEEPWTDNTVFGSWTTPTIYQYSSHGNLPGYNGSLDLNKFYGGKDDWAKLAKTGDIVTTTITPIIQYSDDNGNRAYAYTHWQAVAGKPELNILESPNGTKFELRVDNTGKLTAVKKE</sequence>
<dbReference type="PROSITE" id="PS51904">
    <property type="entry name" value="GLYCOSYL_HYDROL_F25_2"/>
    <property type="match status" value="1"/>
</dbReference>
<accession>A0ABX9I7F8</accession>
<keyword evidence="2" id="KW-0378">Hydrolase</keyword>
<proteinExistence type="inferred from homology"/>
<comment type="similarity">
    <text evidence="1">Belongs to the glycosyl hydrolase 25 family.</text>
</comment>
<dbReference type="Gene3D" id="3.20.20.80">
    <property type="entry name" value="Glycosidases"/>
    <property type="match status" value="1"/>
</dbReference>
<dbReference type="InterPro" id="IPR017853">
    <property type="entry name" value="GH"/>
</dbReference>
<dbReference type="Proteomes" id="UP000254492">
    <property type="component" value="Unassembled WGS sequence"/>
</dbReference>